<dbReference type="EMBL" id="LK032140">
    <property type="protein sequence ID" value="CDY23143.1"/>
    <property type="molecule type" value="Genomic_DNA"/>
</dbReference>
<evidence type="ECO:0000256" key="1">
    <source>
        <dbReference type="SAM" id="MobiDB-lite"/>
    </source>
</evidence>
<dbReference type="PaxDb" id="3708-A0A078GEV1"/>
<accession>A0A078GEV1</accession>
<organism evidence="2 3">
    <name type="scientific">Brassica napus</name>
    <name type="common">Rape</name>
    <dbReference type="NCBI Taxonomy" id="3708"/>
    <lineage>
        <taxon>Eukaryota</taxon>
        <taxon>Viridiplantae</taxon>
        <taxon>Streptophyta</taxon>
        <taxon>Embryophyta</taxon>
        <taxon>Tracheophyta</taxon>
        <taxon>Spermatophyta</taxon>
        <taxon>Magnoliopsida</taxon>
        <taxon>eudicotyledons</taxon>
        <taxon>Gunneridae</taxon>
        <taxon>Pentapetalae</taxon>
        <taxon>rosids</taxon>
        <taxon>malvids</taxon>
        <taxon>Brassicales</taxon>
        <taxon>Brassicaceae</taxon>
        <taxon>Brassiceae</taxon>
        <taxon>Brassica</taxon>
    </lineage>
</organism>
<feature type="region of interest" description="Disordered" evidence="1">
    <location>
        <begin position="1"/>
        <end position="31"/>
    </location>
</feature>
<name>A0A078GEV1_BRANA</name>
<protein>
    <submittedName>
        <fullName evidence="2">BnaC09g18970D protein</fullName>
    </submittedName>
</protein>
<keyword evidence="3" id="KW-1185">Reference proteome</keyword>
<dbReference type="Proteomes" id="UP000028999">
    <property type="component" value="Unassembled WGS sequence"/>
</dbReference>
<proteinExistence type="predicted"/>
<gene>
    <name evidence="2" type="primary">BnaC09g18970D</name>
    <name evidence="2" type="ORF">GSBRNA2T00021662001</name>
</gene>
<dbReference type="AlphaFoldDB" id="A0A078GEV1"/>
<evidence type="ECO:0000313" key="2">
    <source>
        <dbReference type="EMBL" id="CDY23143.1"/>
    </source>
</evidence>
<dbReference type="Gramene" id="CDY23143">
    <property type="protein sequence ID" value="CDY23143"/>
    <property type="gene ID" value="GSBRNA2T00021662001"/>
</dbReference>
<evidence type="ECO:0000313" key="3">
    <source>
        <dbReference type="Proteomes" id="UP000028999"/>
    </source>
</evidence>
<reference evidence="2 3" key="1">
    <citation type="journal article" date="2014" name="Science">
        <title>Plant genetics. Early allopolyploid evolution in the post-Neolithic Brassica napus oilseed genome.</title>
        <authorList>
            <person name="Chalhoub B."/>
            <person name="Denoeud F."/>
            <person name="Liu S."/>
            <person name="Parkin I.A."/>
            <person name="Tang H."/>
            <person name="Wang X."/>
            <person name="Chiquet J."/>
            <person name="Belcram H."/>
            <person name="Tong C."/>
            <person name="Samans B."/>
            <person name="Correa M."/>
            <person name="Da Silva C."/>
            <person name="Just J."/>
            <person name="Falentin C."/>
            <person name="Koh C.S."/>
            <person name="Le Clainche I."/>
            <person name="Bernard M."/>
            <person name="Bento P."/>
            <person name="Noel B."/>
            <person name="Labadie K."/>
            <person name="Alberti A."/>
            <person name="Charles M."/>
            <person name="Arnaud D."/>
            <person name="Guo H."/>
            <person name="Daviaud C."/>
            <person name="Alamery S."/>
            <person name="Jabbari K."/>
            <person name="Zhao M."/>
            <person name="Edger P.P."/>
            <person name="Chelaifa H."/>
            <person name="Tack D."/>
            <person name="Lassalle G."/>
            <person name="Mestiri I."/>
            <person name="Schnel N."/>
            <person name="Le Paslier M.C."/>
            <person name="Fan G."/>
            <person name="Renault V."/>
            <person name="Bayer P.E."/>
            <person name="Golicz A.A."/>
            <person name="Manoli S."/>
            <person name="Lee T.H."/>
            <person name="Thi V.H."/>
            <person name="Chalabi S."/>
            <person name="Hu Q."/>
            <person name="Fan C."/>
            <person name="Tollenaere R."/>
            <person name="Lu Y."/>
            <person name="Battail C."/>
            <person name="Shen J."/>
            <person name="Sidebottom C.H."/>
            <person name="Wang X."/>
            <person name="Canaguier A."/>
            <person name="Chauveau A."/>
            <person name="Berard A."/>
            <person name="Deniot G."/>
            <person name="Guan M."/>
            <person name="Liu Z."/>
            <person name="Sun F."/>
            <person name="Lim Y.P."/>
            <person name="Lyons E."/>
            <person name="Town C.D."/>
            <person name="Bancroft I."/>
            <person name="Wang X."/>
            <person name="Meng J."/>
            <person name="Ma J."/>
            <person name="Pires J.C."/>
            <person name="King G.J."/>
            <person name="Brunel D."/>
            <person name="Delourme R."/>
            <person name="Renard M."/>
            <person name="Aury J.M."/>
            <person name="Adams K.L."/>
            <person name="Batley J."/>
            <person name="Snowdon R.J."/>
            <person name="Tost J."/>
            <person name="Edwards D."/>
            <person name="Zhou Y."/>
            <person name="Hua W."/>
            <person name="Sharpe A.G."/>
            <person name="Paterson A.H."/>
            <person name="Guan C."/>
            <person name="Wincker P."/>
        </authorList>
    </citation>
    <scope>NUCLEOTIDE SEQUENCE [LARGE SCALE GENOMIC DNA]</scope>
    <source>
        <strain evidence="3">cv. Darmor-bzh</strain>
    </source>
</reference>
<sequence length="102" mass="11366">MSAAVHASIRSITSASTIPGEPPTDSPSHTGALKLHTVFTVTANNSSASNIGENQSSLRDLIRHRSTQTPRRRLRTNITPFHRRATIVLRRDLIHRNRTEFT</sequence>
<feature type="compositionally biased region" description="Low complexity" evidence="1">
    <location>
        <begin position="7"/>
        <end position="18"/>
    </location>
</feature>